<keyword evidence="6" id="KW-0067">ATP-binding</keyword>
<dbReference type="Gene3D" id="1.10.510.10">
    <property type="entry name" value="Transferase(Phosphotransferase) domain 1"/>
    <property type="match status" value="1"/>
</dbReference>
<dbReference type="Pfam" id="PF12330">
    <property type="entry name" value="Haspin_kinase"/>
    <property type="match status" value="1"/>
</dbReference>
<dbReference type="SUPFAM" id="SSF56112">
    <property type="entry name" value="Protein kinase-like (PK-like)"/>
    <property type="match status" value="1"/>
</dbReference>
<dbReference type="GO" id="GO:0035556">
    <property type="term" value="P:intracellular signal transduction"/>
    <property type="evidence" value="ECO:0007669"/>
    <property type="project" value="TreeGrafter"/>
</dbReference>
<dbReference type="GO" id="GO:0005524">
    <property type="term" value="F:ATP binding"/>
    <property type="evidence" value="ECO:0007669"/>
    <property type="project" value="UniProtKB-KW"/>
</dbReference>
<evidence type="ECO:0000256" key="2">
    <source>
        <dbReference type="ARBA" id="ARBA00022527"/>
    </source>
</evidence>
<dbReference type="GO" id="GO:0005737">
    <property type="term" value="C:cytoplasm"/>
    <property type="evidence" value="ECO:0007669"/>
    <property type="project" value="TreeGrafter"/>
</dbReference>
<dbReference type="STRING" id="983966.A0A1E4S8H6"/>
<dbReference type="Proteomes" id="UP000094389">
    <property type="component" value="Unassembled WGS sequence"/>
</dbReference>
<dbReference type="GO" id="GO:0005634">
    <property type="term" value="C:nucleus"/>
    <property type="evidence" value="ECO:0007669"/>
    <property type="project" value="TreeGrafter"/>
</dbReference>
<dbReference type="GO" id="GO:0000278">
    <property type="term" value="P:mitotic cell cycle"/>
    <property type="evidence" value="ECO:0007669"/>
    <property type="project" value="TreeGrafter"/>
</dbReference>
<dbReference type="GeneID" id="30986837"/>
<dbReference type="SMART" id="SM01331">
    <property type="entry name" value="DUF3635"/>
    <property type="match status" value="1"/>
</dbReference>
<organism evidence="10 11">
    <name type="scientific">Cyberlindnera jadinii (strain ATCC 18201 / CBS 1600 / BCRC 20928 / JCM 3617 / NBRC 0987 / NRRL Y-1542)</name>
    <name type="common">Torula yeast</name>
    <name type="synonym">Candida utilis</name>
    <dbReference type="NCBI Taxonomy" id="983966"/>
    <lineage>
        <taxon>Eukaryota</taxon>
        <taxon>Fungi</taxon>
        <taxon>Dikarya</taxon>
        <taxon>Ascomycota</taxon>
        <taxon>Saccharomycotina</taxon>
        <taxon>Saccharomycetes</taxon>
        <taxon>Phaffomycetales</taxon>
        <taxon>Phaffomycetaceae</taxon>
        <taxon>Cyberlindnera</taxon>
    </lineage>
</organism>
<keyword evidence="3" id="KW-0808">Transferase</keyword>
<keyword evidence="2" id="KW-0723">Serine/threonine-protein kinase</keyword>
<dbReference type="InterPro" id="IPR024604">
    <property type="entry name" value="GSG2_C"/>
</dbReference>
<dbReference type="PANTHER" id="PTHR24419">
    <property type="entry name" value="INTERLEUKIN-1 RECEPTOR-ASSOCIATED KINASE"/>
    <property type="match status" value="1"/>
</dbReference>
<dbReference type="GO" id="GO:0072354">
    <property type="term" value="F:histone H3T3 kinase activity"/>
    <property type="evidence" value="ECO:0007669"/>
    <property type="project" value="TreeGrafter"/>
</dbReference>
<evidence type="ECO:0000313" key="11">
    <source>
        <dbReference type="Proteomes" id="UP000094389"/>
    </source>
</evidence>
<dbReference type="PANTHER" id="PTHR24419:SF18">
    <property type="entry name" value="SERINE_THREONINE-PROTEIN KINASE HASPIN"/>
    <property type="match status" value="1"/>
</dbReference>
<dbReference type="RefSeq" id="XP_020072838.1">
    <property type="nucleotide sequence ID" value="XM_020212441.1"/>
</dbReference>
<proteinExistence type="predicted"/>
<feature type="domain" description="Serine/threonine-protein kinase haspin C-terminal" evidence="9">
    <location>
        <begin position="118"/>
        <end position="216"/>
    </location>
</feature>
<name>A0A1E4S8H6_CYBJN</name>
<dbReference type="AlphaFoldDB" id="A0A1E4S8H6"/>
<evidence type="ECO:0000256" key="5">
    <source>
        <dbReference type="ARBA" id="ARBA00022777"/>
    </source>
</evidence>
<dbReference type="OrthoDB" id="5327538at2759"/>
<reference evidence="10 11" key="1">
    <citation type="journal article" date="2016" name="Proc. Natl. Acad. Sci. U.S.A.">
        <title>Comparative genomics of biotechnologically important yeasts.</title>
        <authorList>
            <person name="Riley R."/>
            <person name="Haridas S."/>
            <person name="Wolfe K.H."/>
            <person name="Lopes M.R."/>
            <person name="Hittinger C.T."/>
            <person name="Goeker M."/>
            <person name="Salamov A.A."/>
            <person name="Wisecaver J.H."/>
            <person name="Long T.M."/>
            <person name="Calvey C.H."/>
            <person name="Aerts A.L."/>
            <person name="Barry K.W."/>
            <person name="Choi C."/>
            <person name="Clum A."/>
            <person name="Coughlan A.Y."/>
            <person name="Deshpande S."/>
            <person name="Douglass A.P."/>
            <person name="Hanson S.J."/>
            <person name="Klenk H.-P."/>
            <person name="LaButti K.M."/>
            <person name="Lapidus A."/>
            <person name="Lindquist E.A."/>
            <person name="Lipzen A.M."/>
            <person name="Meier-Kolthoff J.P."/>
            <person name="Ohm R.A."/>
            <person name="Otillar R.P."/>
            <person name="Pangilinan J.L."/>
            <person name="Peng Y."/>
            <person name="Rokas A."/>
            <person name="Rosa C.A."/>
            <person name="Scheuner C."/>
            <person name="Sibirny A.A."/>
            <person name="Slot J.C."/>
            <person name="Stielow J.B."/>
            <person name="Sun H."/>
            <person name="Kurtzman C.P."/>
            <person name="Blackwell M."/>
            <person name="Grigoriev I.V."/>
            <person name="Jeffries T.W."/>
        </authorList>
    </citation>
    <scope>NUCLEOTIDE SEQUENCE [LARGE SCALE GENOMIC DNA]</scope>
    <source>
        <strain evidence="11">ATCC 18201 / CBS 1600 / BCRC 20928 / JCM 3617 / NBRC 0987 / NRRL Y-1542</strain>
    </source>
</reference>
<accession>A0A1E4S8H6</accession>
<evidence type="ECO:0000256" key="6">
    <source>
        <dbReference type="ARBA" id="ARBA00022840"/>
    </source>
</evidence>
<dbReference type="EC" id="2.7.11.1" evidence="1"/>
<evidence type="ECO:0000256" key="3">
    <source>
        <dbReference type="ARBA" id="ARBA00022679"/>
    </source>
</evidence>
<comment type="catalytic activity">
    <reaction evidence="7">
        <text>L-threonyl-[protein] + ATP = O-phospho-L-threonyl-[protein] + ADP + H(+)</text>
        <dbReference type="Rhea" id="RHEA:46608"/>
        <dbReference type="Rhea" id="RHEA-COMP:11060"/>
        <dbReference type="Rhea" id="RHEA-COMP:11605"/>
        <dbReference type="ChEBI" id="CHEBI:15378"/>
        <dbReference type="ChEBI" id="CHEBI:30013"/>
        <dbReference type="ChEBI" id="CHEBI:30616"/>
        <dbReference type="ChEBI" id="CHEBI:61977"/>
        <dbReference type="ChEBI" id="CHEBI:456216"/>
        <dbReference type="EC" id="2.7.11.1"/>
    </reaction>
</comment>
<keyword evidence="4" id="KW-0547">Nucleotide-binding</keyword>
<evidence type="ECO:0000256" key="8">
    <source>
        <dbReference type="ARBA" id="ARBA00048679"/>
    </source>
</evidence>
<evidence type="ECO:0000259" key="9">
    <source>
        <dbReference type="SMART" id="SM01331"/>
    </source>
</evidence>
<evidence type="ECO:0000256" key="1">
    <source>
        <dbReference type="ARBA" id="ARBA00012513"/>
    </source>
</evidence>
<comment type="catalytic activity">
    <reaction evidence="8">
        <text>L-seryl-[protein] + ATP = O-phospho-L-seryl-[protein] + ADP + H(+)</text>
        <dbReference type="Rhea" id="RHEA:17989"/>
        <dbReference type="Rhea" id="RHEA-COMP:9863"/>
        <dbReference type="Rhea" id="RHEA-COMP:11604"/>
        <dbReference type="ChEBI" id="CHEBI:15378"/>
        <dbReference type="ChEBI" id="CHEBI:29999"/>
        <dbReference type="ChEBI" id="CHEBI:30616"/>
        <dbReference type="ChEBI" id="CHEBI:83421"/>
        <dbReference type="ChEBI" id="CHEBI:456216"/>
        <dbReference type="EC" id="2.7.11.1"/>
    </reaction>
</comment>
<keyword evidence="11" id="KW-1185">Reference proteome</keyword>
<evidence type="ECO:0000256" key="7">
    <source>
        <dbReference type="ARBA" id="ARBA00047899"/>
    </source>
</evidence>
<protein>
    <recommendedName>
        <fullName evidence="1">non-specific serine/threonine protein kinase</fullName>
        <ecNumber evidence="1">2.7.11.1</ecNumber>
    </recommendedName>
</protein>
<evidence type="ECO:0000313" key="10">
    <source>
        <dbReference type="EMBL" id="ODV75799.1"/>
    </source>
</evidence>
<dbReference type="EMBL" id="KV453925">
    <property type="protein sequence ID" value="ODV75799.1"/>
    <property type="molecule type" value="Genomic_DNA"/>
</dbReference>
<keyword evidence="5" id="KW-0418">Kinase</keyword>
<sequence>MDLEYGGVDLEHFKLLKWKQALEIFWSVAYSLTRAEKLYQFEHRDLHWGNIVIEYKQSQHGSHRLEDAFQDLSFIEENDDDEGPTLSQDEFSVKIIDYTLSRLQSSDGSVIHTRLDHQDFFKGRGDYQFDIYRMMRSELKSLQKSEDSEVDWSLSSFRTNLMWLHYLLDKLVRSKGITDLSGDESREKLERLLRVLNPRRKKLSQDDDSATQDKYFNDFHCCEDVLNYGKEQGLV</sequence>
<evidence type="ECO:0000256" key="4">
    <source>
        <dbReference type="ARBA" id="ARBA00022741"/>
    </source>
</evidence>
<gene>
    <name evidence="10" type="ORF">CYBJADRAFT_122638</name>
</gene>
<dbReference type="InterPro" id="IPR011009">
    <property type="entry name" value="Kinase-like_dom_sf"/>
</dbReference>